<dbReference type="AlphaFoldDB" id="A0A7U2F1W3"/>
<organism evidence="2 3">
    <name type="scientific">Phaeosphaeria nodorum (strain SN15 / ATCC MYA-4574 / FGSC 10173)</name>
    <name type="common">Glume blotch fungus</name>
    <name type="synonym">Parastagonospora nodorum</name>
    <dbReference type="NCBI Taxonomy" id="321614"/>
    <lineage>
        <taxon>Eukaryota</taxon>
        <taxon>Fungi</taxon>
        <taxon>Dikarya</taxon>
        <taxon>Ascomycota</taxon>
        <taxon>Pezizomycotina</taxon>
        <taxon>Dothideomycetes</taxon>
        <taxon>Pleosporomycetidae</taxon>
        <taxon>Pleosporales</taxon>
        <taxon>Pleosporineae</taxon>
        <taxon>Phaeosphaeriaceae</taxon>
        <taxon>Parastagonospora</taxon>
    </lineage>
</organism>
<name>A0A7U2F1W3_PHANO</name>
<reference evidence="3" key="1">
    <citation type="journal article" date="2021" name="BMC Genomics">
        <title>Chromosome-level genome assembly and manually-curated proteome of model necrotroph Parastagonospora nodorum Sn15 reveals a genome-wide trove of candidate effector homologs, and redundancy of virulence-related functions within an accessory chromosome.</title>
        <authorList>
            <person name="Bertazzoni S."/>
            <person name="Jones D.A.B."/>
            <person name="Phan H.T."/>
            <person name="Tan K.-C."/>
            <person name="Hane J.K."/>
        </authorList>
    </citation>
    <scope>NUCLEOTIDE SEQUENCE [LARGE SCALE GENOMIC DNA]</scope>
    <source>
        <strain evidence="3">SN15 / ATCC MYA-4574 / FGSC 10173)</strain>
    </source>
</reference>
<gene>
    <name evidence="2" type="ORF">JI435_139310</name>
</gene>
<evidence type="ECO:0000313" key="2">
    <source>
        <dbReference type="EMBL" id="QRC97194.1"/>
    </source>
</evidence>
<dbReference type="KEGG" id="pno:SNOG_13931"/>
<evidence type="ECO:0000256" key="1">
    <source>
        <dbReference type="SAM" id="MobiDB-lite"/>
    </source>
</evidence>
<protein>
    <submittedName>
        <fullName evidence="2">Uncharacterized protein</fullName>
    </submittedName>
</protein>
<feature type="compositionally biased region" description="Basic and acidic residues" evidence="1">
    <location>
        <begin position="300"/>
        <end position="318"/>
    </location>
</feature>
<evidence type="ECO:0000313" key="3">
    <source>
        <dbReference type="Proteomes" id="UP000663193"/>
    </source>
</evidence>
<dbReference type="RefSeq" id="XP_001804131.1">
    <property type="nucleotide sequence ID" value="XM_001804079.1"/>
</dbReference>
<sequence length="318" mass="35943">MEYPCSPFSHQTCQVDVVSQQSPVSFVPYSPWDVDLAMLRNEEDILENGLATCVTYLLALRKKLARNERSLNLDPPPTRTKRKKMEQSKRMLEREIQNRQRDEQAFLNNLQACKTNMYLTGGIWNQSTGVFPTMADCASSMTQQSCDDSAPTEVSWNGWADDSVSPFEKLRSNAVVLKEVAPDEQDHHDNSAAQMRSISLRVHEPTLAVSVSQDYIGFKGGRSSLSPEAIVFEPIIDATGQDDQPKIQQLECAKGDSALQRRRVTVASVHSSFKNLSLHTRSGHEDEQTQTWYNTTPQRSPRDRTRIETCERCRSTSL</sequence>
<dbReference type="Proteomes" id="UP000663193">
    <property type="component" value="Chromosome 7"/>
</dbReference>
<proteinExistence type="predicted"/>
<keyword evidence="3" id="KW-1185">Reference proteome</keyword>
<accession>A0A7U2F1W3</accession>
<dbReference type="VEuPathDB" id="FungiDB:JI435_139310"/>
<feature type="region of interest" description="Disordered" evidence="1">
    <location>
        <begin position="294"/>
        <end position="318"/>
    </location>
</feature>
<dbReference type="OrthoDB" id="3904016at2759"/>
<feature type="region of interest" description="Disordered" evidence="1">
    <location>
        <begin position="69"/>
        <end position="88"/>
    </location>
</feature>
<dbReference type="EMBL" id="CP069029">
    <property type="protein sequence ID" value="QRC97194.1"/>
    <property type="molecule type" value="Genomic_DNA"/>
</dbReference>